<keyword evidence="1" id="KW-0472">Membrane</keyword>
<dbReference type="HOGENOM" id="CLU_068384_1_0_2"/>
<keyword evidence="3" id="KW-1185">Reference proteome</keyword>
<feature type="transmembrane region" description="Helical" evidence="1">
    <location>
        <begin position="21"/>
        <end position="39"/>
    </location>
</feature>
<reference evidence="2 3" key="1">
    <citation type="journal article" date="2012" name="J. Bacteriol.">
        <title>Genome sequence of the model hyperthermophilic archaeon Thermococcus litoralis NS-C.</title>
        <authorList>
            <person name="Gardner A.F."/>
            <person name="Kumar S."/>
            <person name="Perler F.B."/>
        </authorList>
    </citation>
    <scope>NUCLEOTIDE SEQUENCE [LARGE SCALE GENOMIC DNA]</scope>
    <source>
        <strain evidence="3">ATCC 51850 / DSM 5473 / JCM 8560 / NS-C</strain>
    </source>
</reference>
<dbReference type="PANTHER" id="PTHR43471">
    <property type="entry name" value="ABC TRANSPORTER PERMEASE"/>
    <property type="match status" value="1"/>
</dbReference>
<evidence type="ECO:0000256" key="1">
    <source>
        <dbReference type="SAM" id="Phobius"/>
    </source>
</evidence>
<proteinExistence type="predicted"/>
<accession>H3ZNX1</accession>
<sequence>MSSILNVSMKEIYEGIKTKRVLIVLVVFLMAGAGYAYWIKSTLMRIEVLDTDMALNAAQNAQISSMMFFLAVIGAIFGADAINREVERGTIKVTLSHPIYRDQYLIGKFLGRMAVVIMAFLIFAVGSIAFLLILGVPLGSEFVATFVKMLPFFVLFSLVYLSLGFLLSTFIKKPSTAIIVAVILPIFLEIVYPSVASTLVVLMSLREGVAPTNPIVLQEALKKIYLLLSPIPGYHMDNILNAIKYGVSTSEFSELLASGGFSLTLEPSNISYLEAIGIAWKNIVALVIMFLLPFAIAYAKFMKMELR</sequence>
<dbReference type="GeneID" id="16550090"/>
<dbReference type="PANTHER" id="PTHR43471:SF14">
    <property type="entry name" value="ABC-2 TYPE TRANSPORT SYSTEM PERMEASE PROTEIN"/>
    <property type="match status" value="1"/>
</dbReference>
<keyword evidence="1" id="KW-1133">Transmembrane helix</keyword>
<evidence type="ECO:0008006" key="4">
    <source>
        <dbReference type="Google" id="ProtNLM"/>
    </source>
</evidence>
<evidence type="ECO:0000313" key="2">
    <source>
        <dbReference type="EMBL" id="EHR78312.1"/>
    </source>
</evidence>
<feature type="transmembrane region" description="Helical" evidence="1">
    <location>
        <begin position="178"/>
        <end position="203"/>
    </location>
</feature>
<protein>
    <recommendedName>
        <fullName evidence="4">ABC transporter permease</fullName>
    </recommendedName>
</protein>
<dbReference type="PaxDb" id="523849-OCC_11769"/>
<dbReference type="GO" id="GO:0005886">
    <property type="term" value="C:plasma membrane"/>
    <property type="evidence" value="ECO:0007669"/>
    <property type="project" value="UniProtKB-SubCell"/>
</dbReference>
<dbReference type="EMBL" id="CP006670">
    <property type="protein sequence ID" value="EHR78312.1"/>
    <property type="molecule type" value="Genomic_DNA"/>
</dbReference>
<feature type="transmembrane region" description="Helical" evidence="1">
    <location>
        <begin position="150"/>
        <end position="171"/>
    </location>
</feature>
<evidence type="ECO:0000313" key="3">
    <source>
        <dbReference type="Proteomes" id="UP000015502"/>
    </source>
</evidence>
<gene>
    <name evidence="2" type="ORF">OCC_11769</name>
</gene>
<dbReference type="KEGG" id="tlt:OCC_11769"/>
<organism evidence="2 3">
    <name type="scientific">Thermococcus litoralis (strain ATCC 51850 / DSM 5473 / JCM 8560 / NS-C)</name>
    <dbReference type="NCBI Taxonomy" id="523849"/>
    <lineage>
        <taxon>Archaea</taxon>
        <taxon>Methanobacteriati</taxon>
        <taxon>Methanobacteriota</taxon>
        <taxon>Thermococci</taxon>
        <taxon>Thermococcales</taxon>
        <taxon>Thermococcaceae</taxon>
        <taxon>Thermococcus</taxon>
    </lineage>
</organism>
<dbReference type="OrthoDB" id="86287at2157"/>
<feature type="transmembrane region" description="Helical" evidence="1">
    <location>
        <begin position="113"/>
        <end position="138"/>
    </location>
</feature>
<dbReference type="Pfam" id="PF12679">
    <property type="entry name" value="ABC2_membrane_2"/>
    <property type="match status" value="1"/>
</dbReference>
<name>H3ZNX1_THELN</name>
<dbReference type="Proteomes" id="UP000015502">
    <property type="component" value="Chromosome"/>
</dbReference>
<dbReference type="GO" id="GO:0140359">
    <property type="term" value="F:ABC-type transporter activity"/>
    <property type="evidence" value="ECO:0007669"/>
    <property type="project" value="InterPro"/>
</dbReference>
<dbReference type="STRING" id="523849.OCC_11769"/>
<dbReference type="RefSeq" id="WP_004068546.1">
    <property type="nucleotide sequence ID" value="NC_022084.1"/>
</dbReference>
<keyword evidence="1" id="KW-0812">Transmembrane</keyword>
<feature type="transmembrane region" description="Helical" evidence="1">
    <location>
        <begin position="278"/>
        <end position="299"/>
    </location>
</feature>
<dbReference type="AlphaFoldDB" id="H3ZNX1"/>
<feature type="transmembrane region" description="Helical" evidence="1">
    <location>
        <begin position="59"/>
        <end position="82"/>
    </location>
</feature>